<protein>
    <submittedName>
        <fullName evidence="2">Uncharacterized protein</fullName>
    </submittedName>
</protein>
<keyword evidence="3" id="KW-1185">Reference proteome</keyword>
<dbReference type="EMBL" id="JXJN01006621">
    <property type="status" value="NOT_ANNOTATED_CDS"/>
    <property type="molecule type" value="Genomic_DNA"/>
</dbReference>
<sequence length="215" mass="22966">MSIWTTATTGLENALAAIKSQKQTEQQQQQQQQQQQLQQQHSNTCVGDRPTNNFSQSSGQRNLINSSAGSLSSYFNNSSLINSGNNYNSLHNLSVKQKNPSATNGGTSNTSSPSSSTPTHSTSGLHIGAAVGAASALASTIIAHCPNNSSISNCSNNNQNGNNGTYQRHTLTQSQLLSYTPPNPHKRFALRAFLALFGSFAGYAKRKHLPKICVT</sequence>
<dbReference type="AlphaFoldDB" id="A0A1B0B0A3"/>
<evidence type="ECO:0000313" key="3">
    <source>
        <dbReference type="Proteomes" id="UP000092460"/>
    </source>
</evidence>
<feature type="region of interest" description="Disordered" evidence="1">
    <location>
        <begin position="96"/>
        <end position="124"/>
    </location>
</feature>
<evidence type="ECO:0000313" key="2">
    <source>
        <dbReference type="EnsemblMetazoa" id="GPPI014565-PA"/>
    </source>
</evidence>
<feature type="compositionally biased region" description="Polar residues" evidence="1">
    <location>
        <begin position="41"/>
        <end position="62"/>
    </location>
</feature>
<dbReference type="EnsemblMetazoa" id="GPPI014565-RA">
    <property type="protein sequence ID" value="GPPI014565-PA"/>
    <property type="gene ID" value="GPPI014565"/>
</dbReference>
<organism evidence="2 3">
    <name type="scientific">Glossina palpalis gambiensis</name>
    <dbReference type="NCBI Taxonomy" id="67801"/>
    <lineage>
        <taxon>Eukaryota</taxon>
        <taxon>Metazoa</taxon>
        <taxon>Ecdysozoa</taxon>
        <taxon>Arthropoda</taxon>
        <taxon>Hexapoda</taxon>
        <taxon>Insecta</taxon>
        <taxon>Pterygota</taxon>
        <taxon>Neoptera</taxon>
        <taxon>Endopterygota</taxon>
        <taxon>Diptera</taxon>
        <taxon>Brachycera</taxon>
        <taxon>Muscomorpha</taxon>
        <taxon>Hippoboscoidea</taxon>
        <taxon>Glossinidae</taxon>
        <taxon>Glossina</taxon>
    </lineage>
</organism>
<accession>A0A1B0B0A3</accession>
<feature type="region of interest" description="Disordered" evidence="1">
    <location>
        <begin position="26"/>
        <end position="62"/>
    </location>
</feature>
<reference evidence="2" key="2">
    <citation type="submission" date="2020-05" db="UniProtKB">
        <authorList>
            <consortium name="EnsemblMetazoa"/>
        </authorList>
    </citation>
    <scope>IDENTIFICATION</scope>
    <source>
        <strain evidence="2">IAEA</strain>
    </source>
</reference>
<dbReference type="VEuPathDB" id="VectorBase:GPPI014565"/>
<name>A0A1B0B0A3_9MUSC</name>
<feature type="compositionally biased region" description="Low complexity" evidence="1">
    <location>
        <begin position="99"/>
        <end position="124"/>
    </location>
</feature>
<reference evidence="3" key="1">
    <citation type="submission" date="2015-01" db="EMBL/GenBank/DDBJ databases">
        <authorList>
            <person name="Aksoy S."/>
            <person name="Warren W."/>
            <person name="Wilson R.K."/>
        </authorList>
    </citation>
    <scope>NUCLEOTIDE SEQUENCE [LARGE SCALE GENOMIC DNA]</scope>
    <source>
        <strain evidence="3">IAEA</strain>
    </source>
</reference>
<evidence type="ECO:0000256" key="1">
    <source>
        <dbReference type="SAM" id="MobiDB-lite"/>
    </source>
</evidence>
<feature type="compositionally biased region" description="Low complexity" evidence="1">
    <location>
        <begin position="26"/>
        <end position="40"/>
    </location>
</feature>
<dbReference type="Proteomes" id="UP000092460">
    <property type="component" value="Unassembled WGS sequence"/>
</dbReference>
<proteinExistence type="predicted"/>